<gene>
    <name evidence="3" type="ORF">GND95_10275</name>
</gene>
<keyword evidence="4" id="KW-1185">Reference proteome</keyword>
<evidence type="ECO:0000256" key="2">
    <source>
        <dbReference type="SAM" id="Phobius"/>
    </source>
</evidence>
<evidence type="ECO:0000256" key="1">
    <source>
        <dbReference type="SAM" id="MobiDB-lite"/>
    </source>
</evidence>
<feature type="compositionally biased region" description="Acidic residues" evidence="1">
    <location>
        <begin position="59"/>
        <end position="69"/>
    </location>
</feature>
<name>A0A7C8HEB8_9FIRM</name>
<reference evidence="3 4" key="1">
    <citation type="submission" date="2019-12" db="EMBL/GenBank/DDBJ databases">
        <title>Defluviitalea raffinosedens, isolated from a biogas fermenter, genome sequencing and characterization.</title>
        <authorList>
            <person name="Rettenmaier R."/>
            <person name="Schneider M."/>
            <person name="Neuhaus K."/>
            <person name="Liebl W."/>
            <person name="Zverlov V."/>
        </authorList>
    </citation>
    <scope>NUCLEOTIDE SEQUENCE [LARGE SCALE GENOMIC DNA]</scope>
    <source>
        <strain evidence="3 4">249c-K6</strain>
    </source>
</reference>
<feature type="compositionally biased region" description="Basic and acidic residues" evidence="1">
    <location>
        <begin position="70"/>
        <end position="93"/>
    </location>
</feature>
<dbReference type="OrthoDB" id="1938949at2"/>
<protein>
    <submittedName>
        <fullName evidence="3">Uncharacterized protein</fullName>
    </submittedName>
</protein>
<accession>A0A7C8HEB8</accession>
<keyword evidence="2" id="KW-0812">Transmembrane</keyword>
<evidence type="ECO:0000313" key="3">
    <source>
        <dbReference type="EMBL" id="KAE9632906.1"/>
    </source>
</evidence>
<dbReference type="NCBIfam" id="NF038353">
    <property type="entry name" value="FxLYD_dom"/>
    <property type="match status" value="2"/>
</dbReference>
<dbReference type="EMBL" id="WSLF01000010">
    <property type="protein sequence ID" value="KAE9632906.1"/>
    <property type="molecule type" value="Genomic_DNA"/>
</dbReference>
<feature type="compositionally biased region" description="Low complexity" evidence="1">
    <location>
        <begin position="39"/>
        <end position="52"/>
    </location>
</feature>
<keyword evidence="2" id="KW-0472">Membrane</keyword>
<dbReference type="InterPro" id="IPR047676">
    <property type="entry name" value="FxLYD_dom"/>
</dbReference>
<feature type="transmembrane region" description="Helical" evidence="2">
    <location>
        <begin position="16"/>
        <end position="36"/>
    </location>
</feature>
<organism evidence="3 4">
    <name type="scientific">Defluviitalea raffinosedens</name>
    <dbReference type="NCBI Taxonomy" id="1450156"/>
    <lineage>
        <taxon>Bacteria</taxon>
        <taxon>Bacillati</taxon>
        <taxon>Bacillota</taxon>
        <taxon>Clostridia</taxon>
        <taxon>Lachnospirales</taxon>
        <taxon>Defluviitaleaceae</taxon>
        <taxon>Defluviitalea</taxon>
    </lineage>
</organism>
<comment type="caution">
    <text evidence="3">The sequence shown here is derived from an EMBL/GenBank/DDBJ whole genome shotgun (WGS) entry which is preliminary data.</text>
</comment>
<dbReference type="AlphaFoldDB" id="A0A7C8HEB8"/>
<dbReference type="RefSeq" id="WP_158741031.1">
    <property type="nucleotide sequence ID" value="NZ_WSLF01000010.1"/>
</dbReference>
<sequence length="275" mass="29558">MPEQRGNEKKSIFKKWWFWVLIVLIILILAILGGGGKNQTQEPTPQEETTTPNESVQQDTEETAQETPEEVAKQGQEVKETPDAAENAADKEPEKIEFSNILVNTDLGMTMVYGEVKNNDTKAHSFTVKVTFYDDAGKIIGTASGAVNDLNGGETKLFSAIGTDDISSATSQKVQVDTMVSTKDNTPLVITFSEPLVRSDGGITMIDVDTTNNDTSTHSFTVLIGFYDESNTLIGAASGAMNDLGAGETKTLSAMANGDLSNAASTKIYVDAMVR</sequence>
<keyword evidence="2" id="KW-1133">Transmembrane helix</keyword>
<evidence type="ECO:0000313" key="4">
    <source>
        <dbReference type="Proteomes" id="UP000483018"/>
    </source>
</evidence>
<proteinExistence type="predicted"/>
<feature type="region of interest" description="Disordered" evidence="1">
    <location>
        <begin position="36"/>
        <end position="93"/>
    </location>
</feature>
<dbReference type="Proteomes" id="UP000483018">
    <property type="component" value="Unassembled WGS sequence"/>
</dbReference>